<accession>A0A4U8Z606</accession>
<dbReference type="EMBL" id="LR536450">
    <property type="protein sequence ID" value="VFU10971.1"/>
    <property type="molecule type" value="Genomic_DNA"/>
</dbReference>
<proteinExistence type="predicted"/>
<organism evidence="1 2">
    <name type="scientific">Methylocella tundrae</name>
    <dbReference type="NCBI Taxonomy" id="227605"/>
    <lineage>
        <taxon>Bacteria</taxon>
        <taxon>Pseudomonadati</taxon>
        <taxon>Pseudomonadota</taxon>
        <taxon>Alphaproteobacteria</taxon>
        <taxon>Hyphomicrobiales</taxon>
        <taxon>Beijerinckiaceae</taxon>
        <taxon>Methylocella</taxon>
    </lineage>
</organism>
<gene>
    <name evidence="1" type="ORF">MTUNDRAET4_4090</name>
</gene>
<dbReference type="AlphaFoldDB" id="A0A4U8Z606"/>
<evidence type="ECO:0000313" key="1">
    <source>
        <dbReference type="EMBL" id="VFU10971.1"/>
    </source>
</evidence>
<sequence>MGKCAVKSFFYLKMIEPELIQIRPVSEAWKSPAINSASLSSLKMNRSCACSASMFWRAPALS</sequence>
<evidence type="ECO:0000313" key="2">
    <source>
        <dbReference type="Proteomes" id="UP000294360"/>
    </source>
</evidence>
<protein>
    <submittedName>
        <fullName evidence="1">Uncharacterized protein</fullName>
    </submittedName>
</protein>
<dbReference type="Proteomes" id="UP000294360">
    <property type="component" value="Chromosome"/>
</dbReference>
<dbReference type="KEGG" id="mtun:MTUNDRAET4_4090"/>
<name>A0A4U8Z606_METTU</name>
<reference evidence="1 2" key="1">
    <citation type="submission" date="2019-03" db="EMBL/GenBank/DDBJ databases">
        <authorList>
            <person name="Kox A.R. M."/>
        </authorList>
    </citation>
    <scope>NUCLEOTIDE SEQUENCE [LARGE SCALE GENOMIC DNA]</scope>
    <source>
        <strain evidence="1">MTUNDRAET4 annotated genome</strain>
    </source>
</reference>